<evidence type="ECO:0000313" key="4">
    <source>
        <dbReference type="EMBL" id="OWK63025.1"/>
    </source>
</evidence>
<dbReference type="Proteomes" id="UP000197619">
    <property type="component" value="Unassembled WGS sequence"/>
</dbReference>
<dbReference type="AlphaFoldDB" id="A0A218VAD3"/>
<gene>
    <name evidence="4" type="primary">PLEKHG7</name>
    <name evidence="4" type="ORF">RLOC_00000595</name>
</gene>
<dbReference type="Gene3D" id="2.30.29.30">
    <property type="entry name" value="Pleckstrin-homology domain (PH domain)/Phosphotyrosine-binding domain (PTB)"/>
    <property type="match status" value="1"/>
</dbReference>
<keyword evidence="5" id="KW-1185">Reference proteome</keyword>
<dbReference type="SMART" id="SM00325">
    <property type="entry name" value="RhoGEF"/>
    <property type="match status" value="1"/>
</dbReference>
<dbReference type="Pfam" id="PF15720">
    <property type="entry name" value="DUF4675"/>
    <property type="match status" value="1"/>
</dbReference>
<sequence>MESYVAMGKDDEKGDLVKGTCTSMEPLDKEADLHKENAAWSESSSPEDVFSSSEMQTVPACMDTTLPPGDYILRGGYTEPSVLRLPMEECIGIHHAPFQFNRHARARISTSPTLRRLRMATASQALSFQDCSETAQLGNQKEYTGSLHHICKSPPRCITVSSLSLPSCVHAKLLSSKAKSERNIAVPESDIPRSKLPSKEDPLSNDSPNKPPRNSWRANSATLPTRLPSPSPTLWAGVQESGLPMQRSAERRRSSLVVSLPGLEVFPGDLLVSDSAMDYLPYSSFLLSAESKKSRWPFAKRGIIFMNTLKYLQSNEFLLDVDLWRLFANLEELNKDESVGLGAGLQPQLTDKISLSFLKTFFETVKKHISKSDYPMDFSSVLRTRDLCQTHQIYCLNYTSAIFYLEKLRRREDFGIYLKWCEQNEQCKRLHLPELLVAPLHRLTRYPLLLNNIWKRSTDETEKSFIQSLKEKVEKSIRDLEGKVKWLDNFQKFRQLQEVIIWPRVWDRDKRFFVPECLKHNLKENSSENILSSANRLLLHEGKLMLAESTRLLDVYLFLFDDFLLITKIKRNKKMADNLLTNFIFYSQKYGGSDTNLISVCPSLTPELQSFIREGGFCTVLDQPIPLDRLILKNVEPIQVTGMCLQALKCLHKHHVDELYVHLYHFFTFSTVFSLRNAFLIQHENRYQQCIAVFLLQAQTETAKKAWMSQIETAISNYTTQHETKKSTAFCFPVESSEI</sequence>
<dbReference type="SUPFAM" id="SSF48065">
    <property type="entry name" value="DBL homology domain (DH-domain)"/>
    <property type="match status" value="1"/>
</dbReference>
<dbReference type="InterPro" id="IPR035899">
    <property type="entry name" value="DBL_dom_sf"/>
</dbReference>
<reference evidence="4 5" key="1">
    <citation type="submission" date="2017-05" db="EMBL/GenBank/DDBJ databases">
        <title>Genome of assembly of the Bengalese finch, Lonchura striata domestica.</title>
        <authorList>
            <person name="Colquitt B.M."/>
            <person name="Brainard M.S."/>
        </authorList>
    </citation>
    <scope>NUCLEOTIDE SEQUENCE [LARGE SCALE GENOMIC DNA]</scope>
    <source>
        <strain evidence="4">White83orange57</strain>
    </source>
</reference>
<dbReference type="PROSITE" id="PS50003">
    <property type="entry name" value="PH_DOMAIN"/>
    <property type="match status" value="1"/>
</dbReference>
<evidence type="ECO:0000259" key="3">
    <source>
        <dbReference type="PROSITE" id="PS50010"/>
    </source>
</evidence>
<feature type="domain" description="PH" evidence="2">
    <location>
        <begin position="537"/>
        <end position="716"/>
    </location>
</feature>
<name>A0A218VAD3_9PASE</name>
<dbReference type="SUPFAM" id="SSF50729">
    <property type="entry name" value="PH domain-like"/>
    <property type="match status" value="1"/>
</dbReference>
<dbReference type="EMBL" id="MUZQ01000017">
    <property type="protein sequence ID" value="OWK63025.1"/>
    <property type="molecule type" value="Genomic_DNA"/>
</dbReference>
<feature type="compositionally biased region" description="Low complexity" evidence="1">
    <location>
        <begin position="220"/>
        <end position="234"/>
    </location>
</feature>
<dbReference type="GO" id="GO:0005085">
    <property type="term" value="F:guanyl-nucleotide exchange factor activity"/>
    <property type="evidence" value="ECO:0007669"/>
    <property type="project" value="InterPro"/>
</dbReference>
<evidence type="ECO:0000259" key="2">
    <source>
        <dbReference type="PROSITE" id="PS50003"/>
    </source>
</evidence>
<accession>A0A218VAD3</accession>
<dbReference type="InterPro" id="IPR000219">
    <property type="entry name" value="DH_dom"/>
</dbReference>
<dbReference type="InterPro" id="IPR001331">
    <property type="entry name" value="GDS_CDC24_CS"/>
</dbReference>
<protein>
    <submittedName>
        <fullName evidence="4">Pleckstrin y domain-containing family G member 7</fullName>
    </submittedName>
</protein>
<dbReference type="GO" id="GO:0007266">
    <property type="term" value="P:Rho protein signal transduction"/>
    <property type="evidence" value="ECO:0007669"/>
    <property type="project" value="TreeGrafter"/>
</dbReference>
<dbReference type="InterPro" id="IPR011993">
    <property type="entry name" value="PH-like_dom_sf"/>
</dbReference>
<organism evidence="4 5">
    <name type="scientific">Lonchura striata</name>
    <name type="common">white-rumped munia</name>
    <dbReference type="NCBI Taxonomy" id="40157"/>
    <lineage>
        <taxon>Eukaryota</taxon>
        <taxon>Metazoa</taxon>
        <taxon>Chordata</taxon>
        <taxon>Craniata</taxon>
        <taxon>Vertebrata</taxon>
        <taxon>Euteleostomi</taxon>
        <taxon>Archelosauria</taxon>
        <taxon>Archosauria</taxon>
        <taxon>Dinosauria</taxon>
        <taxon>Saurischia</taxon>
        <taxon>Theropoda</taxon>
        <taxon>Coelurosauria</taxon>
        <taxon>Aves</taxon>
        <taxon>Neognathae</taxon>
        <taxon>Neoaves</taxon>
        <taxon>Telluraves</taxon>
        <taxon>Australaves</taxon>
        <taxon>Passeriformes</taxon>
        <taxon>Passeroidea</taxon>
        <taxon>Estrildidae</taxon>
        <taxon>Estrildinae</taxon>
        <taxon>Lonchura</taxon>
    </lineage>
</organism>
<feature type="compositionally biased region" description="Basic and acidic residues" evidence="1">
    <location>
        <begin position="190"/>
        <end position="202"/>
    </location>
</feature>
<dbReference type="Gene3D" id="1.20.900.10">
    <property type="entry name" value="Dbl homology (DH) domain"/>
    <property type="match status" value="1"/>
</dbReference>
<dbReference type="SMART" id="SM00233">
    <property type="entry name" value="PH"/>
    <property type="match status" value="1"/>
</dbReference>
<dbReference type="STRING" id="299123.ENSLSDP00000023680"/>
<evidence type="ECO:0000313" key="5">
    <source>
        <dbReference type="Proteomes" id="UP000197619"/>
    </source>
</evidence>
<proteinExistence type="predicted"/>
<dbReference type="InterPro" id="IPR001849">
    <property type="entry name" value="PH_domain"/>
</dbReference>
<dbReference type="PANTHER" id="PTHR13217">
    <property type="entry name" value="PLECKSTRIN HOMOLOGY DOMAIN-CONTAINING FAMILY G MEMBER 7"/>
    <property type="match status" value="1"/>
</dbReference>
<dbReference type="PANTHER" id="PTHR13217:SF6">
    <property type="entry name" value="PLECKSTRIN HOMOLOGY DOMAIN-CONTAINING FAMILY G MEMBER 7"/>
    <property type="match status" value="1"/>
</dbReference>
<comment type="caution">
    <text evidence="4">The sequence shown here is derived from an EMBL/GenBank/DDBJ whole genome shotgun (WGS) entry which is preliminary data.</text>
</comment>
<dbReference type="PROSITE" id="PS00741">
    <property type="entry name" value="DH_1"/>
    <property type="match status" value="1"/>
</dbReference>
<feature type="domain" description="DH" evidence="3">
    <location>
        <begin position="326"/>
        <end position="490"/>
    </location>
</feature>
<dbReference type="PROSITE" id="PS50010">
    <property type="entry name" value="DH_2"/>
    <property type="match status" value="1"/>
</dbReference>
<feature type="region of interest" description="Disordered" evidence="1">
    <location>
        <begin position="179"/>
        <end position="236"/>
    </location>
</feature>
<dbReference type="InterPro" id="IPR040181">
    <property type="entry name" value="PKHG5/7"/>
</dbReference>
<feature type="region of interest" description="Disordered" evidence="1">
    <location>
        <begin position="1"/>
        <end position="20"/>
    </location>
</feature>
<dbReference type="CDD" id="cd13245">
    <property type="entry name" value="PH_PLEKHG7"/>
    <property type="match status" value="1"/>
</dbReference>
<evidence type="ECO:0000256" key="1">
    <source>
        <dbReference type="SAM" id="MobiDB-lite"/>
    </source>
</evidence>
<dbReference type="Pfam" id="PF00621">
    <property type="entry name" value="RhoGEF"/>
    <property type="match status" value="1"/>
</dbReference>